<evidence type="ECO:0000313" key="2">
    <source>
        <dbReference type="EMBL" id="NMI24211.1"/>
    </source>
</evidence>
<dbReference type="EMBL" id="SMDX01000036">
    <property type="protein sequence ID" value="NMI24211.1"/>
    <property type="molecule type" value="Genomic_DNA"/>
</dbReference>
<dbReference type="EMBL" id="LR828263">
    <property type="protein sequence ID" value="CAD0363457.1"/>
    <property type="molecule type" value="Genomic_DNA"/>
</dbReference>
<reference evidence="3" key="2">
    <citation type="journal article" date="2020" name="Syst. Appl. Microbiol.">
        <title>Clarifying the taxonomy of the causal agent of bacterial leaf spot of lettuce through a polyphasic approach reveals that Xanthomonas cynarae Trebaol et al. 2000 emend. Timilsina et al. 2019 is a later heterotypic synonym of Xanthomonas hortorum Vauterin et al. 1995.</title>
        <authorList>
            <person name="Moriniere L."/>
            <person name="Burlet A."/>
            <person name="Rosenthal E.R."/>
            <person name="Nesme X."/>
            <person name="Portier P."/>
            <person name="Bull C.T."/>
            <person name="Lavire C."/>
            <person name="Fischer-Le Saux M."/>
            <person name="Bertolla F."/>
        </authorList>
    </citation>
    <scope>NUCLEOTIDE SEQUENCE [LARGE SCALE GENOMIC DNA]</scope>
    <source>
        <strain evidence="3">CFBP2533</strain>
    </source>
</reference>
<dbReference type="Proteomes" id="UP000548771">
    <property type="component" value="Unassembled WGS sequence"/>
</dbReference>
<name>A0A6V7FJE8_9XANT</name>
<reference evidence="2" key="1">
    <citation type="submission" date="2019-03" db="EMBL/GenBank/DDBJ databases">
        <authorList>
            <person name="Moriniere L."/>
            <person name="Burlet A."/>
            <person name="Rosenthal E."/>
            <person name="Portier P."/>
            <person name="Lavire C."/>
            <person name="Nesme X."/>
            <person name="Bull C.T."/>
            <person name="Le Saux M."/>
            <person name="Bertolla F."/>
        </authorList>
    </citation>
    <scope>NUCLEOTIDE SEQUENCE</scope>
    <source>
        <strain evidence="2">CFBP2533</strain>
    </source>
</reference>
<reference evidence="2" key="3">
    <citation type="journal article" date="2020" name="Syst. Appl. Microbiol.">
        <title>Clarifying the taxonomy of the causal agent of bacterial leaf spot of lettuce through a polyphasic approach reveals that Xanthomonas cynarae Trebaol et al. 2000 emend. Timilsina et al. 2019 is a later heterotypic synonym of Xanthomonas hortorum Vauterin et al. 1995.</title>
        <authorList>
            <person name="Moriniere L."/>
            <person name="Burlet A."/>
            <person name="Rosenthal E.R."/>
            <person name="Nesme X."/>
            <person name="Portier P."/>
            <person name="Bull C.T."/>
            <person name="Lavire C."/>
            <person name="Fischer-Le Saux M."/>
            <person name="Bertolla F."/>
        </authorList>
    </citation>
    <scope>NUCLEOTIDE SEQUENCE</scope>
    <source>
        <strain evidence="2">CFBP2533</strain>
    </source>
</reference>
<dbReference type="RefSeq" id="WP_168959849.1">
    <property type="nucleotide sequence ID" value="NZ_JAJTZZ010000040.1"/>
</dbReference>
<dbReference type="AlphaFoldDB" id="A0A6V7FJE8"/>
<geneLocation type="plasmid" evidence="1">
    <name>CFBP2533_p41</name>
</geneLocation>
<evidence type="ECO:0000313" key="3">
    <source>
        <dbReference type="Proteomes" id="UP000548771"/>
    </source>
</evidence>
<dbReference type="EMBL" id="LR828263">
    <property type="protein sequence ID" value="CAD0363460.1"/>
    <property type="molecule type" value="Genomic_DNA"/>
</dbReference>
<keyword evidence="1" id="KW-0614">Plasmid</keyword>
<sequence length="135" mass="14802">MNDDDSVSDYQNCVDAFDSFFDAVLTHAQALPLPEWQRYRTARPHAPSDGLQMPKNATREEVLHRSASIALRKESCDSASDCVPVAVVEGHPVYFSAHYGAYCWFGTNAGWSLAAALTYPANPIAHRSALAEFAP</sequence>
<reference evidence="1" key="4">
    <citation type="submission" date="2020-07" db="EMBL/GenBank/DDBJ databases">
        <authorList>
            <person name="Pothier F. J."/>
        </authorList>
    </citation>
    <scope>NUCLEOTIDE SEQUENCE [LARGE SCALE GENOMIC DNA]</scope>
    <source>
        <strain evidence="1">CFBP 2533</strain>
        <plasmid evidence="1">CFBP2533_p41</plasmid>
    </source>
</reference>
<protein>
    <submittedName>
        <fullName evidence="1">Uncharacterized protein</fullName>
    </submittedName>
</protein>
<evidence type="ECO:0000313" key="1">
    <source>
        <dbReference type="EMBL" id="CAD0363460.1"/>
    </source>
</evidence>
<accession>A0A6V7FJE8</accession>
<gene>
    <name evidence="1" type="ORF">CFBP2533_45360</name>
    <name evidence="2" type="ORF">E1J24_20795</name>
</gene>
<proteinExistence type="predicted"/>
<organism evidence="1">
    <name type="scientific">Xanthomonas hortorum pv. pelargonii</name>
    <dbReference type="NCBI Taxonomy" id="453602"/>
    <lineage>
        <taxon>Bacteria</taxon>
        <taxon>Pseudomonadati</taxon>
        <taxon>Pseudomonadota</taxon>
        <taxon>Gammaproteobacteria</taxon>
        <taxon>Lysobacterales</taxon>
        <taxon>Lysobacteraceae</taxon>
        <taxon>Xanthomonas</taxon>
    </lineage>
</organism>